<evidence type="ECO:0000313" key="10">
    <source>
        <dbReference type="EMBL" id="CAG8961172.1"/>
    </source>
</evidence>
<dbReference type="InterPro" id="IPR002401">
    <property type="entry name" value="Cyt_P450_E_grp-I"/>
</dbReference>
<proteinExistence type="inferred from homology"/>
<evidence type="ECO:0000256" key="9">
    <source>
        <dbReference type="RuleBase" id="RU000461"/>
    </source>
</evidence>
<dbReference type="OrthoDB" id="1470350at2759"/>
<evidence type="ECO:0000256" key="5">
    <source>
        <dbReference type="ARBA" id="ARBA00023002"/>
    </source>
</evidence>
<dbReference type="SUPFAM" id="SSF48264">
    <property type="entry name" value="Cytochrome P450"/>
    <property type="match status" value="1"/>
</dbReference>
<sequence length="522" mass="59762">MLALPFFFLGGLVVLGFIVFYDKRRSKILPFPPGPKPLPIIGNLHQAPTHYPWRVFQQWAKQYGPIFKLQFGPSTIIMLNNHETAHDLLDKRSSIYSSRPRVVMAAECLGRGMLTLLMPYAAQWKAHQKLQMHVLNVRVSQTYCALQDLESKQLLFDMLSTNKFTDGFRRYAAGLVFALAYGKRISDTNSQDLKELDEVIENTLSTLQPGWLVDLFPMLNKLPKVLAPWRRLGDKLFNTESHIWSKNFINAKSSPSWNWSKEIQSVNKGQMSPLELAYDVGIVWEVSTDTTTIALEVFVLAAVLHPHIVKKAQAELDRVVGQERLPNFSDKDNLPYIHAFMQEVLRWRPVAAGGVPHAVTEEDEYLGYRIPKGATVIANQWSIAHDENIFPNPESFEPERWIIDPNLPVVAFGHGRRTCFGQHIAKNSLFIIIARFLWAFDITCAFEEKYGHKVWIVPDPLNMTQGFNSKPEDFKAEFSPRSSQAEEVIRREWEMEGKDINVIMERVQQDQAAQRGNFAQKV</sequence>
<evidence type="ECO:0000256" key="1">
    <source>
        <dbReference type="ARBA" id="ARBA00001971"/>
    </source>
</evidence>
<evidence type="ECO:0000256" key="3">
    <source>
        <dbReference type="ARBA" id="ARBA00022617"/>
    </source>
</evidence>
<evidence type="ECO:0000256" key="6">
    <source>
        <dbReference type="ARBA" id="ARBA00023004"/>
    </source>
</evidence>
<keyword evidence="5 9" id="KW-0560">Oxidoreductase</keyword>
<evidence type="ECO:0000256" key="8">
    <source>
        <dbReference type="PIRSR" id="PIRSR602401-1"/>
    </source>
</evidence>
<dbReference type="Proteomes" id="UP000696280">
    <property type="component" value="Unassembled WGS sequence"/>
</dbReference>
<comment type="similarity">
    <text evidence="2 9">Belongs to the cytochrome P450 family.</text>
</comment>
<reference evidence="10" key="1">
    <citation type="submission" date="2021-07" db="EMBL/GenBank/DDBJ databases">
        <authorList>
            <person name="Durling M."/>
        </authorList>
    </citation>
    <scope>NUCLEOTIDE SEQUENCE</scope>
</reference>
<dbReference type="GO" id="GO:0005506">
    <property type="term" value="F:iron ion binding"/>
    <property type="evidence" value="ECO:0007669"/>
    <property type="project" value="InterPro"/>
</dbReference>
<comment type="caution">
    <text evidence="10">The sequence shown here is derived from an EMBL/GenBank/DDBJ whole genome shotgun (WGS) entry which is preliminary data.</text>
</comment>
<gene>
    <name evidence="10" type="ORF">HYFRA_00002715</name>
</gene>
<dbReference type="PRINTS" id="PR00385">
    <property type="entry name" value="P450"/>
</dbReference>
<dbReference type="InterPro" id="IPR050364">
    <property type="entry name" value="Cytochrome_P450_fung"/>
</dbReference>
<name>A0A9N9LBM7_9HELO</name>
<dbReference type="GO" id="GO:0004497">
    <property type="term" value="F:monooxygenase activity"/>
    <property type="evidence" value="ECO:0007669"/>
    <property type="project" value="UniProtKB-KW"/>
</dbReference>
<evidence type="ECO:0000256" key="7">
    <source>
        <dbReference type="ARBA" id="ARBA00023033"/>
    </source>
</evidence>
<dbReference type="PANTHER" id="PTHR46300:SF1">
    <property type="entry name" value="P450, PUTATIVE (EUROFUNG)-RELATED"/>
    <property type="match status" value="1"/>
</dbReference>
<feature type="binding site" description="axial binding residue" evidence="8">
    <location>
        <position position="419"/>
    </location>
    <ligand>
        <name>heme</name>
        <dbReference type="ChEBI" id="CHEBI:30413"/>
    </ligand>
    <ligandPart>
        <name>Fe</name>
        <dbReference type="ChEBI" id="CHEBI:18248"/>
    </ligandPart>
</feature>
<dbReference type="CDD" id="cd11065">
    <property type="entry name" value="CYP64-like"/>
    <property type="match status" value="1"/>
</dbReference>
<dbReference type="InterPro" id="IPR036396">
    <property type="entry name" value="Cyt_P450_sf"/>
</dbReference>
<evidence type="ECO:0000313" key="11">
    <source>
        <dbReference type="Proteomes" id="UP000696280"/>
    </source>
</evidence>
<evidence type="ECO:0000256" key="4">
    <source>
        <dbReference type="ARBA" id="ARBA00022723"/>
    </source>
</evidence>
<dbReference type="InterPro" id="IPR001128">
    <property type="entry name" value="Cyt_P450"/>
</dbReference>
<keyword evidence="4 8" id="KW-0479">Metal-binding</keyword>
<evidence type="ECO:0000256" key="2">
    <source>
        <dbReference type="ARBA" id="ARBA00010617"/>
    </source>
</evidence>
<organism evidence="10 11">
    <name type="scientific">Hymenoscyphus fraxineus</name>
    <dbReference type="NCBI Taxonomy" id="746836"/>
    <lineage>
        <taxon>Eukaryota</taxon>
        <taxon>Fungi</taxon>
        <taxon>Dikarya</taxon>
        <taxon>Ascomycota</taxon>
        <taxon>Pezizomycotina</taxon>
        <taxon>Leotiomycetes</taxon>
        <taxon>Helotiales</taxon>
        <taxon>Helotiaceae</taxon>
        <taxon>Hymenoscyphus</taxon>
    </lineage>
</organism>
<dbReference type="PRINTS" id="PR00463">
    <property type="entry name" value="EP450I"/>
</dbReference>
<dbReference type="GO" id="GO:0016705">
    <property type="term" value="F:oxidoreductase activity, acting on paired donors, with incorporation or reduction of molecular oxygen"/>
    <property type="evidence" value="ECO:0007669"/>
    <property type="project" value="InterPro"/>
</dbReference>
<dbReference type="PROSITE" id="PS00086">
    <property type="entry name" value="CYTOCHROME_P450"/>
    <property type="match status" value="1"/>
</dbReference>
<dbReference type="PANTHER" id="PTHR46300">
    <property type="entry name" value="P450, PUTATIVE (EUROFUNG)-RELATED-RELATED"/>
    <property type="match status" value="1"/>
</dbReference>
<keyword evidence="7 9" id="KW-0503">Monooxygenase</keyword>
<dbReference type="Gene3D" id="1.10.630.10">
    <property type="entry name" value="Cytochrome P450"/>
    <property type="match status" value="1"/>
</dbReference>
<dbReference type="AlphaFoldDB" id="A0A9N9LBM7"/>
<dbReference type="GO" id="GO:0020037">
    <property type="term" value="F:heme binding"/>
    <property type="evidence" value="ECO:0007669"/>
    <property type="project" value="InterPro"/>
</dbReference>
<keyword evidence="6 8" id="KW-0408">Iron</keyword>
<accession>A0A9N9LBM7</accession>
<keyword evidence="3 8" id="KW-0349">Heme</keyword>
<evidence type="ECO:0008006" key="12">
    <source>
        <dbReference type="Google" id="ProtNLM"/>
    </source>
</evidence>
<comment type="cofactor">
    <cofactor evidence="1 8">
        <name>heme</name>
        <dbReference type="ChEBI" id="CHEBI:30413"/>
    </cofactor>
</comment>
<keyword evidence="11" id="KW-1185">Reference proteome</keyword>
<dbReference type="EMBL" id="CAJVRL010000103">
    <property type="protein sequence ID" value="CAG8961172.1"/>
    <property type="molecule type" value="Genomic_DNA"/>
</dbReference>
<dbReference type="InterPro" id="IPR017972">
    <property type="entry name" value="Cyt_P450_CS"/>
</dbReference>
<dbReference type="Pfam" id="PF00067">
    <property type="entry name" value="p450"/>
    <property type="match status" value="1"/>
</dbReference>
<protein>
    <recommendedName>
        <fullName evidence="12">Cytochrome P450</fullName>
    </recommendedName>
</protein>